<dbReference type="SUPFAM" id="SSF82171">
    <property type="entry name" value="DPP6 N-terminal domain-like"/>
    <property type="match status" value="1"/>
</dbReference>
<keyword evidence="1" id="KW-0732">Signal</keyword>
<dbReference type="PANTHER" id="PTHR36220:SF1">
    <property type="entry name" value="GAMMA TUBULIN COMPLEX COMPONENT C-TERMINAL DOMAIN-CONTAINING PROTEIN"/>
    <property type="match status" value="1"/>
</dbReference>
<evidence type="ECO:0000313" key="3">
    <source>
        <dbReference type="Proteomes" id="UP000321938"/>
    </source>
</evidence>
<accession>A0A5C7B626</accession>
<dbReference type="STRING" id="1123037.GCA_000425305_01244"/>
<name>A0A5C7B626_9FLAO</name>
<evidence type="ECO:0000313" key="2">
    <source>
        <dbReference type="EMBL" id="TXE17293.1"/>
    </source>
</evidence>
<feature type="signal peptide" evidence="1">
    <location>
        <begin position="1"/>
        <end position="20"/>
    </location>
</feature>
<dbReference type="InterPro" id="IPR028994">
    <property type="entry name" value="Integrin_alpha_N"/>
</dbReference>
<reference evidence="2 3" key="1">
    <citation type="submission" date="2019-08" db="EMBL/GenBank/DDBJ databases">
        <title>Genome of Psychroserpens burtonensis ACAM 167.</title>
        <authorList>
            <person name="Bowman J.P."/>
        </authorList>
    </citation>
    <scope>NUCLEOTIDE SEQUENCE [LARGE SCALE GENOMIC DNA]</scope>
    <source>
        <strain evidence="2 3">ACAM 167</strain>
    </source>
</reference>
<dbReference type="Proteomes" id="UP000321938">
    <property type="component" value="Unassembled WGS sequence"/>
</dbReference>
<dbReference type="AlphaFoldDB" id="A0A5C7B626"/>
<dbReference type="Gene3D" id="2.130.10.130">
    <property type="entry name" value="Integrin alpha, N-terminal"/>
    <property type="match status" value="2"/>
</dbReference>
<proteinExistence type="predicted"/>
<gene>
    <name evidence="2" type="ORF">ES692_09925</name>
</gene>
<dbReference type="PANTHER" id="PTHR36220">
    <property type="entry name" value="UNNAMED PRODUCT"/>
    <property type="match status" value="1"/>
</dbReference>
<sequence>MNHTATIVLVLLFTSANLFAQIGTSSTNQNTTATAIPFLNQQLSFDIEGEAPGDESGISVSLSADGERVAIGANVNNGGYVRLYNWDGSTWVQMGSDIDGEAIGDQSGYAVSISADGTRVAIGARDNDGNGTNAGHVRLYEWNDSKWVQTGADIDGEAAGDQSGYAVSLSADGTRVAIGARGNDSNTGHVRLYDWDGLAWVQTGTDINGETAGDWSGYSVSLSADGSRVAIGSILNTSNTGRVRLYEWNGSAWVQTGANINGEAEGDASGWSISLSADGTRVAIGAVFNASKDISSGHVRLYDWNGSSWAQVGADINGEAAGDWSGFSVSLSANGTRVAIGALLNDGNSDNTGHVRLYDWNGSAWVQTVTDIDGEAADDYSGSSVSLSADGTHLAIGAAGNSSSAGHVRIFQ</sequence>
<keyword evidence="3" id="KW-1185">Reference proteome</keyword>
<feature type="chain" id="PRO_5023085914" evidence="1">
    <location>
        <begin position="21"/>
        <end position="412"/>
    </location>
</feature>
<dbReference type="OrthoDB" id="1403372at2"/>
<organism evidence="2 3">
    <name type="scientific">Psychroserpens burtonensis</name>
    <dbReference type="NCBI Taxonomy" id="49278"/>
    <lineage>
        <taxon>Bacteria</taxon>
        <taxon>Pseudomonadati</taxon>
        <taxon>Bacteroidota</taxon>
        <taxon>Flavobacteriia</taxon>
        <taxon>Flavobacteriales</taxon>
        <taxon>Flavobacteriaceae</taxon>
        <taxon>Psychroserpens</taxon>
    </lineage>
</organism>
<dbReference type="RefSeq" id="WP_028871249.1">
    <property type="nucleotide sequence ID" value="NZ_VOSB01000013.1"/>
</dbReference>
<dbReference type="EMBL" id="VOSB01000013">
    <property type="protein sequence ID" value="TXE17293.1"/>
    <property type="molecule type" value="Genomic_DNA"/>
</dbReference>
<evidence type="ECO:0000256" key="1">
    <source>
        <dbReference type="SAM" id="SignalP"/>
    </source>
</evidence>
<protein>
    <submittedName>
        <fullName evidence="2">Uncharacterized protein</fullName>
    </submittedName>
</protein>
<comment type="caution">
    <text evidence="2">The sequence shown here is derived from an EMBL/GenBank/DDBJ whole genome shotgun (WGS) entry which is preliminary data.</text>
</comment>